<dbReference type="CDD" id="cd00610">
    <property type="entry name" value="OAT_like"/>
    <property type="match status" value="1"/>
</dbReference>
<dbReference type="Pfam" id="PF01636">
    <property type="entry name" value="APH"/>
    <property type="match status" value="1"/>
</dbReference>
<dbReference type="Pfam" id="PF00202">
    <property type="entry name" value="Aminotran_3"/>
    <property type="match status" value="1"/>
</dbReference>
<dbReference type="SUPFAM" id="SSF56112">
    <property type="entry name" value="Protein kinase-like (PK-like)"/>
    <property type="match status" value="1"/>
</dbReference>
<dbReference type="SUPFAM" id="SSF53383">
    <property type="entry name" value="PLP-dependent transferases"/>
    <property type="match status" value="1"/>
</dbReference>
<dbReference type="Proteomes" id="UP000802392">
    <property type="component" value="Unassembled WGS sequence"/>
</dbReference>
<dbReference type="InterPro" id="IPR015422">
    <property type="entry name" value="PyrdxlP-dep_Trfase_small"/>
</dbReference>
<dbReference type="InterPro" id="IPR015424">
    <property type="entry name" value="PyrdxlP-dep_Trfase"/>
</dbReference>
<protein>
    <submittedName>
        <fullName evidence="4">4-aminobutyrate aminotransferase-like enzyme/Ser/Thr protein kinase RdoA (MazF antagonist)</fullName>
    </submittedName>
</protein>
<dbReference type="InterPro" id="IPR005814">
    <property type="entry name" value="Aminotrans_3"/>
</dbReference>
<dbReference type="Gene3D" id="3.90.1150.10">
    <property type="entry name" value="Aspartate Aminotransferase, domain 1"/>
    <property type="match status" value="1"/>
</dbReference>
<sequence>MPTSVIDQGGLPRPDVSPDEAALLAQSLYGIDVVSVRELGSQQDRNFLLSDGTQRRLFKVSNPTFTHDEVAAQNAAMETLAAAGLNGPVPVTSPAGLAINTTSIQGKDHCVRLLTFVDGTPLIDRRHLSPTVLRDMGRTIAGASAALATFRHPGLERNLQWDLRAGEAVVAELLDFVKDARKRDLLSQALSRLTSRLQPLKDHLPVQAVHGDITDDNLVFALDDHGGIRITGIIDFSDTMYSWRIAELAVACASIFHHSPQEPLAILPLITSFNEVVPMVEAEIEALWPLIVLRGAVLAVSGEQQTAIDPGNDYASSAMDREWEAFDVPAGFDWDVAEAAIRAALGQTPGGSGTVAHPGHLLLSAGTQTPNLGWDSESYSEGSWLAGPAEERKVIERHLLDADVVLTRFGEPRLTRARPNSAFEPANVALAVEIHVKDRQTLHAPFPGAVTFDHETGALTLTGVHGTVILQGLLDTTDPTERPEVSTGEPLGLVGPDGVAVWHARQATDTSRVLPPRFVRASEFPAYASLYRDPSALLTEAGEPAGRGDFGGNFAGDFGADAGSVVERRRGAYNSLQSHYYGEPPRIERGWKEHLIDTSGRNYLDMVNNVTVLGHGHPAVAAAAHRQWSMLNTNSRFNYDAVVEFSERLLSRVPSSLDTVFLVNSGTEAVDLALRLSKAFTQRDHVLCCEESYHGWSLASDAVSTSTSDNPQAATTRPPWVHVAAAPNDYRGNHRGDGAGLRYAEDAARQLKHLSQAGTPVGTFIAEPRNGNAGAIATPPGYLKAMYANVRSSGGVCISDEVQVGYGRLGKHFWGFEEHDAVPDIITIAKAMGNGHPLGAVITRREIADALAAQGAFFSSAGGSTLSSRIGLTVLDVIESENLQANAALVGQVLTDGFAELMDKHSIIGAIHGMGLYQGLEFVRDRDTLEPAAAETRAICDRMLHLGVVVLPTGDRQNILKIKPPLCIAEDSARFFLRMLDQVLTEGW</sequence>
<evidence type="ECO:0000256" key="1">
    <source>
        <dbReference type="ARBA" id="ARBA00008954"/>
    </source>
</evidence>
<dbReference type="Gene3D" id="3.90.1200.10">
    <property type="match status" value="1"/>
</dbReference>
<dbReference type="RefSeq" id="WP_167265002.1">
    <property type="nucleotide sequence ID" value="NZ_BAAAVO010000013.1"/>
</dbReference>
<evidence type="ECO:0000313" key="4">
    <source>
        <dbReference type="EMBL" id="NIJ01221.1"/>
    </source>
</evidence>
<comment type="similarity">
    <text evidence="1">Belongs to the class-III pyridoxal-phosphate-dependent aminotransferase family.</text>
</comment>
<dbReference type="PANTHER" id="PTHR45688">
    <property type="match status" value="1"/>
</dbReference>
<organism evidence="4 5">
    <name type="scientific">Paenarthrobacter ilicis</name>
    <dbReference type="NCBI Taxonomy" id="43665"/>
    <lineage>
        <taxon>Bacteria</taxon>
        <taxon>Bacillati</taxon>
        <taxon>Actinomycetota</taxon>
        <taxon>Actinomycetes</taxon>
        <taxon>Micrococcales</taxon>
        <taxon>Micrococcaceae</taxon>
        <taxon>Paenarthrobacter</taxon>
    </lineage>
</organism>
<evidence type="ECO:0000259" key="3">
    <source>
        <dbReference type="Pfam" id="PF01636"/>
    </source>
</evidence>
<dbReference type="PANTHER" id="PTHR45688:SF13">
    <property type="entry name" value="ALANINE--GLYOXYLATE AMINOTRANSFERASE 2-LIKE"/>
    <property type="match status" value="1"/>
</dbReference>
<dbReference type="NCBIfam" id="NF004800">
    <property type="entry name" value="PRK06149.1"/>
    <property type="match status" value="1"/>
</dbReference>
<reference evidence="4 5" key="1">
    <citation type="submission" date="2020-03" db="EMBL/GenBank/DDBJ databases">
        <title>Genomic Encyclopedia of Type Strains, Phase III (KMG-III): the genomes of soil and plant-associated and newly described type strains.</title>
        <authorList>
            <person name="Whitman W."/>
        </authorList>
    </citation>
    <scope>NUCLEOTIDE SEQUENCE [LARGE SCALE GENOMIC DNA]</scope>
    <source>
        <strain evidence="4 5">CECT 4207</strain>
    </source>
</reference>
<gene>
    <name evidence="4" type="ORF">FHR86_001542</name>
</gene>
<dbReference type="InterPro" id="IPR015421">
    <property type="entry name" value="PyrdxlP-dep_Trfase_major"/>
</dbReference>
<dbReference type="Gene3D" id="3.40.640.10">
    <property type="entry name" value="Type I PLP-dependent aspartate aminotransferase-like (Major domain)"/>
    <property type="match status" value="1"/>
</dbReference>
<evidence type="ECO:0000313" key="5">
    <source>
        <dbReference type="Proteomes" id="UP000802392"/>
    </source>
</evidence>
<evidence type="ECO:0000256" key="2">
    <source>
        <dbReference type="ARBA" id="ARBA00022898"/>
    </source>
</evidence>
<dbReference type="InterPro" id="IPR011009">
    <property type="entry name" value="Kinase-like_dom_sf"/>
</dbReference>
<keyword evidence="5" id="KW-1185">Reference proteome</keyword>
<feature type="domain" description="Aminoglycoside phosphotransferase" evidence="3">
    <location>
        <begin position="36"/>
        <end position="263"/>
    </location>
</feature>
<keyword evidence="2" id="KW-0663">Pyridoxal phosphate</keyword>
<name>A0ABX0TJA5_9MICC</name>
<accession>A0ABX0TJA5</accession>
<comment type="caution">
    <text evidence="4">The sequence shown here is derived from an EMBL/GenBank/DDBJ whole genome shotgun (WGS) entry which is preliminary data.</text>
</comment>
<dbReference type="EMBL" id="JAAOZD010000003">
    <property type="protein sequence ID" value="NIJ01221.1"/>
    <property type="molecule type" value="Genomic_DNA"/>
</dbReference>
<dbReference type="InterPro" id="IPR002575">
    <property type="entry name" value="Aminoglycoside_PTrfase"/>
</dbReference>
<proteinExistence type="inferred from homology"/>
<dbReference type="InterPro" id="IPR049704">
    <property type="entry name" value="Aminotrans_3_PPA_site"/>
</dbReference>
<dbReference type="PROSITE" id="PS00600">
    <property type="entry name" value="AA_TRANSFER_CLASS_3"/>
    <property type="match status" value="1"/>
</dbReference>